<dbReference type="PANTHER" id="PTHR24305">
    <property type="entry name" value="CYTOCHROME P450"/>
    <property type="match status" value="1"/>
</dbReference>
<gene>
    <name evidence="6" type="ORF">AYI68_g92</name>
</gene>
<keyword evidence="3" id="KW-0560">Oxidoreductase</keyword>
<comment type="caution">
    <text evidence="6">The sequence shown here is derived from an EMBL/GenBank/DDBJ whole genome shotgun (WGS) entry which is preliminary data.</text>
</comment>
<sequence length="376" mass="42876">MYLALFFHDSHPLWPNKVSVSNHKGVKQALSSYRYPKSEDKNTYKILAENTFATSNEDFNRLRRKQFGQIFNQSGIRHLENVVLEYGYLNLKAKMDRLSRSGINRINYYSSFQNSTVDTISKLCFGRSFNTTKEGKSRYVEYAVSTIKLSVLENYGYVPGVIPFFFSKLGKDRDELFKFIKESVDNRKVEFESGTVESNQDILHMYLNSVNLDGKKLSEIQVISETIVVFLAGADSTSCTMSVVLHILLLYPEIFNKIVNEVRTQFTEKSKSIEYREAKTKLPYLIACIYESMRIMSVAVGLVFRDSSDFGMEIAGHQIPKSVEVGLSLSLSGHDPSVWDSPEKFTPERFLGPEGESRKKEVLLFSHGVRSCPGKK</sequence>
<keyword evidence="5" id="KW-0349">Heme</keyword>
<dbReference type="PANTHER" id="PTHR24305:SF235">
    <property type="entry name" value="CYTOCHROME P450 MONOOXYGENASE APDB-RELATED"/>
    <property type="match status" value="1"/>
</dbReference>
<name>A0A1R0H9B5_9FUNG</name>
<dbReference type="InterPro" id="IPR002401">
    <property type="entry name" value="Cyt_P450_E_grp-I"/>
</dbReference>
<dbReference type="SUPFAM" id="SSF48264">
    <property type="entry name" value="Cytochrome P450"/>
    <property type="match status" value="1"/>
</dbReference>
<dbReference type="OrthoDB" id="1470350at2759"/>
<evidence type="ECO:0000256" key="5">
    <source>
        <dbReference type="PIRSR" id="PIRSR602401-1"/>
    </source>
</evidence>
<evidence type="ECO:0000313" key="7">
    <source>
        <dbReference type="Proteomes" id="UP000187455"/>
    </source>
</evidence>
<organism evidence="6 7">
    <name type="scientific">Smittium mucronatum</name>
    <dbReference type="NCBI Taxonomy" id="133383"/>
    <lineage>
        <taxon>Eukaryota</taxon>
        <taxon>Fungi</taxon>
        <taxon>Fungi incertae sedis</taxon>
        <taxon>Zoopagomycota</taxon>
        <taxon>Kickxellomycotina</taxon>
        <taxon>Harpellomycetes</taxon>
        <taxon>Harpellales</taxon>
        <taxon>Legeriomycetaceae</taxon>
        <taxon>Smittium</taxon>
    </lineage>
</organism>
<evidence type="ECO:0000256" key="4">
    <source>
        <dbReference type="ARBA" id="ARBA00023004"/>
    </source>
</evidence>
<dbReference type="InterPro" id="IPR001128">
    <property type="entry name" value="Cyt_P450"/>
</dbReference>
<keyword evidence="7" id="KW-1185">Reference proteome</keyword>
<dbReference type="Gene3D" id="1.10.630.10">
    <property type="entry name" value="Cytochrome P450"/>
    <property type="match status" value="1"/>
</dbReference>
<dbReference type="GO" id="GO:0044550">
    <property type="term" value="P:secondary metabolite biosynthetic process"/>
    <property type="evidence" value="ECO:0007669"/>
    <property type="project" value="UniProtKB-ARBA"/>
</dbReference>
<evidence type="ECO:0000256" key="1">
    <source>
        <dbReference type="ARBA" id="ARBA00001971"/>
    </source>
</evidence>
<evidence type="ECO:0000313" key="6">
    <source>
        <dbReference type="EMBL" id="OLY85711.1"/>
    </source>
</evidence>
<proteinExistence type="predicted"/>
<feature type="binding site" description="axial binding residue" evidence="5">
    <location>
        <position position="372"/>
    </location>
    <ligand>
        <name>heme</name>
        <dbReference type="ChEBI" id="CHEBI:30413"/>
    </ligand>
    <ligandPart>
        <name>Fe</name>
        <dbReference type="ChEBI" id="CHEBI:18248"/>
    </ligandPart>
</feature>
<dbReference type="GO" id="GO:0020037">
    <property type="term" value="F:heme binding"/>
    <property type="evidence" value="ECO:0007669"/>
    <property type="project" value="InterPro"/>
</dbReference>
<reference evidence="6 7" key="1">
    <citation type="journal article" date="2016" name="Mol. Biol. Evol.">
        <title>Genome-Wide Survey of Gut Fungi (Harpellales) Reveals the First Horizontally Transferred Ubiquitin Gene from a Mosquito Host.</title>
        <authorList>
            <person name="Wang Y."/>
            <person name="White M.M."/>
            <person name="Kvist S."/>
            <person name="Moncalvo J.M."/>
        </authorList>
    </citation>
    <scope>NUCLEOTIDE SEQUENCE [LARGE SCALE GENOMIC DNA]</scope>
    <source>
        <strain evidence="6 7">ALG-7-W6</strain>
    </source>
</reference>
<dbReference type="PRINTS" id="PR00385">
    <property type="entry name" value="P450"/>
</dbReference>
<dbReference type="GO" id="GO:0005506">
    <property type="term" value="F:iron ion binding"/>
    <property type="evidence" value="ECO:0007669"/>
    <property type="project" value="InterPro"/>
</dbReference>
<keyword evidence="4 5" id="KW-0408">Iron</keyword>
<evidence type="ECO:0000256" key="3">
    <source>
        <dbReference type="ARBA" id="ARBA00023002"/>
    </source>
</evidence>
<evidence type="ECO:0000256" key="2">
    <source>
        <dbReference type="ARBA" id="ARBA00022723"/>
    </source>
</evidence>
<dbReference type="Proteomes" id="UP000187455">
    <property type="component" value="Unassembled WGS sequence"/>
</dbReference>
<dbReference type="Pfam" id="PF00067">
    <property type="entry name" value="p450"/>
    <property type="match status" value="1"/>
</dbReference>
<dbReference type="AlphaFoldDB" id="A0A1R0H9B5"/>
<dbReference type="GO" id="GO:0004497">
    <property type="term" value="F:monooxygenase activity"/>
    <property type="evidence" value="ECO:0007669"/>
    <property type="project" value="InterPro"/>
</dbReference>
<dbReference type="InterPro" id="IPR036396">
    <property type="entry name" value="Cyt_P450_sf"/>
</dbReference>
<dbReference type="PRINTS" id="PR00463">
    <property type="entry name" value="EP450I"/>
</dbReference>
<keyword evidence="2 5" id="KW-0479">Metal-binding</keyword>
<accession>A0A1R0H9B5</accession>
<dbReference type="GO" id="GO:0016705">
    <property type="term" value="F:oxidoreductase activity, acting on paired donors, with incorporation or reduction of molecular oxygen"/>
    <property type="evidence" value="ECO:0007669"/>
    <property type="project" value="InterPro"/>
</dbReference>
<dbReference type="STRING" id="133383.A0A1R0H9B5"/>
<protein>
    <submittedName>
        <fullName evidence="6">Cytochrome</fullName>
    </submittedName>
</protein>
<dbReference type="InterPro" id="IPR050121">
    <property type="entry name" value="Cytochrome_P450_monoxygenase"/>
</dbReference>
<comment type="cofactor">
    <cofactor evidence="1 5">
        <name>heme</name>
        <dbReference type="ChEBI" id="CHEBI:30413"/>
    </cofactor>
</comment>
<dbReference type="EMBL" id="LSSL01000020">
    <property type="protein sequence ID" value="OLY85711.1"/>
    <property type="molecule type" value="Genomic_DNA"/>
</dbReference>